<dbReference type="AlphaFoldDB" id="A0ABD6Y3B4"/>
<dbReference type="Proteomes" id="UP000245735">
    <property type="component" value="Unassembled WGS sequence"/>
</dbReference>
<protein>
    <submittedName>
        <fullName evidence="1">Uncharacterized protein</fullName>
    </submittedName>
</protein>
<reference evidence="2" key="1">
    <citation type="journal article" date="2018" name="Front. Microbiol.">
        <title>Comparative Genomics of the Herbivore Gut Symbiont Lactobacillus reuteri Reveals Genetic Diversity and Lifestyle Adaptation.</title>
        <authorList>
            <person name="Zhao J."/>
        </authorList>
    </citation>
    <scope>NUCLEOTIDE SEQUENCE [LARGE SCALE GENOMIC DNA]</scope>
    <source>
        <strain evidence="2">LR9</strain>
    </source>
</reference>
<accession>A0ABD6Y3B4</accession>
<dbReference type="RefSeq" id="WP_109897811.1">
    <property type="nucleotide sequence ID" value="NZ_QGHV01000164.1"/>
</dbReference>
<name>A0ABD6Y3B4_LIMRT</name>
<dbReference type="EMBL" id="QGHV01000164">
    <property type="protein sequence ID" value="PWT36208.1"/>
    <property type="molecule type" value="Genomic_DNA"/>
</dbReference>
<gene>
    <name evidence="1" type="ORF">DKZ35_11815</name>
</gene>
<organism evidence="1 2">
    <name type="scientific">Limosilactobacillus reuteri</name>
    <name type="common">Lactobacillus reuteri</name>
    <dbReference type="NCBI Taxonomy" id="1598"/>
    <lineage>
        <taxon>Bacteria</taxon>
        <taxon>Bacillati</taxon>
        <taxon>Bacillota</taxon>
        <taxon>Bacilli</taxon>
        <taxon>Lactobacillales</taxon>
        <taxon>Lactobacillaceae</taxon>
        <taxon>Limosilactobacillus</taxon>
    </lineage>
</organism>
<proteinExistence type="predicted"/>
<evidence type="ECO:0000313" key="2">
    <source>
        <dbReference type="Proteomes" id="UP000245735"/>
    </source>
</evidence>
<sequence>MEEKHDVIAPVFKTKPASINKPAFSPHPAAKIGIENIQLTIFKGANSSLAAEIIKTVVRYAH</sequence>
<evidence type="ECO:0000313" key="1">
    <source>
        <dbReference type="EMBL" id="PWT36208.1"/>
    </source>
</evidence>
<comment type="caution">
    <text evidence="1">The sequence shown here is derived from an EMBL/GenBank/DDBJ whole genome shotgun (WGS) entry which is preliminary data.</text>
</comment>